<protein>
    <submittedName>
        <fullName evidence="1">Uncharacterized protein</fullName>
    </submittedName>
</protein>
<dbReference type="OrthoDB" id="9940111at2"/>
<organism evidence="1 2">
    <name type="scientific">Eubacterium ramulus</name>
    <dbReference type="NCBI Taxonomy" id="39490"/>
    <lineage>
        <taxon>Bacteria</taxon>
        <taxon>Bacillati</taxon>
        <taxon>Bacillota</taxon>
        <taxon>Clostridia</taxon>
        <taxon>Eubacteriales</taxon>
        <taxon>Eubacteriaceae</taxon>
        <taxon>Eubacterium</taxon>
    </lineage>
</organism>
<gene>
    <name evidence="1" type="ORF">ERS852448_01938</name>
</gene>
<reference evidence="1 2" key="1">
    <citation type="submission" date="2015-09" db="EMBL/GenBank/DDBJ databases">
        <authorList>
            <consortium name="Pathogen Informatics"/>
        </authorList>
    </citation>
    <scope>NUCLEOTIDE SEQUENCE [LARGE SCALE GENOMIC DNA]</scope>
    <source>
        <strain evidence="1 2">2789STDY5608891</strain>
    </source>
</reference>
<dbReference type="RefSeq" id="WP_156330979.1">
    <property type="nucleotide sequence ID" value="NZ_CP173382.1"/>
</dbReference>
<name>A0A173UAQ0_EUBRA</name>
<evidence type="ECO:0000313" key="1">
    <source>
        <dbReference type="EMBL" id="CUN11530.1"/>
    </source>
</evidence>
<dbReference type="STRING" id="39490.ERS852448_01938"/>
<dbReference type="AlphaFoldDB" id="A0A173UAQ0"/>
<dbReference type="EMBL" id="CYYA01000012">
    <property type="protein sequence ID" value="CUN11530.1"/>
    <property type="molecule type" value="Genomic_DNA"/>
</dbReference>
<evidence type="ECO:0000313" key="2">
    <source>
        <dbReference type="Proteomes" id="UP000095492"/>
    </source>
</evidence>
<dbReference type="GeneID" id="97389764"/>
<sequence>MNVKERIISLKLIGKKQEHTKFLEEIGVTAIMKENICNLENGAKESGVREECE</sequence>
<accession>A0A173UAQ0</accession>
<proteinExistence type="predicted"/>
<dbReference type="Proteomes" id="UP000095492">
    <property type="component" value="Unassembled WGS sequence"/>
</dbReference>